<reference evidence="5" key="2">
    <citation type="submission" date="2009-11" db="EMBL/GenBank/DDBJ databases">
        <title>The Genome Sequence of Allomyces macrogynus strain ATCC 38327.</title>
        <authorList>
            <consortium name="The Broad Institute Genome Sequencing Platform"/>
            <person name="Russ C."/>
            <person name="Cuomo C."/>
            <person name="Shea T."/>
            <person name="Young S.K."/>
            <person name="Zeng Q."/>
            <person name="Koehrsen M."/>
            <person name="Haas B."/>
            <person name="Borodovsky M."/>
            <person name="Guigo R."/>
            <person name="Alvarado L."/>
            <person name="Berlin A."/>
            <person name="Borenstein D."/>
            <person name="Chen Z."/>
            <person name="Engels R."/>
            <person name="Freedman E."/>
            <person name="Gellesch M."/>
            <person name="Goldberg J."/>
            <person name="Griggs A."/>
            <person name="Gujja S."/>
            <person name="Heiman D."/>
            <person name="Hepburn T."/>
            <person name="Howarth C."/>
            <person name="Jen D."/>
            <person name="Larson L."/>
            <person name="Lewis B."/>
            <person name="Mehta T."/>
            <person name="Park D."/>
            <person name="Pearson M."/>
            <person name="Roberts A."/>
            <person name="Saif S."/>
            <person name="Shenoy N."/>
            <person name="Sisk P."/>
            <person name="Stolte C."/>
            <person name="Sykes S."/>
            <person name="Walk T."/>
            <person name="White J."/>
            <person name="Yandava C."/>
            <person name="Burger G."/>
            <person name="Gray M.W."/>
            <person name="Holland P.W.H."/>
            <person name="King N."/>
            <person name="Lang F.B.F."/>
            <person name="Roger A.J."/>
            <person name="Ruiz-Trillo I."/>
            <person name="Lander E."/>
            <person name="Nusbaum C."/>
        </authorList>
    </citation>
    <scope>NUCLEOTIDE SEQUENCE [LARGE SCALE GENOMIC DNA]</scope>
    <source>
        <strain evidence="5">ATCC 38327</strain>
    </source>
</reference>
<organism evidence="4 5">
    <name type="scientific">Allomyces macrogynus (strain ATCC 38327)</name>
    <name type="common">Allomyces javanicus var. macrogynus</name>
    <dbReference type="NCBI Taxonomy" id="578462"/>
    <lineage>
        <taxon>Eukaryota</taxon>
        <taxon>Fungi</taxon>
        <taxon>Fungi incertae sedis</taxon>
        <taxon>Blastocladiomycota</taxon>
        <taxon>Blastocladiomycetes</taxon>
        <taxon>Blastocladiales</taxon>
        <taxon>Blastocladiaceae</taxon>
        <taxon>Allomyces</taxon>
    </lineage>
</organism>
<gene>
    <name evidence="4" type="ORF">AMAG_09569</name>
</gene>
<feature type="region of interest" description="Disordered" evidence="1">
    <location>
        <begin position="223"/>
        <end position="250"/>
    </location>
</feature>
<dbReference type="SUPFAM" id="SSF49764">
    <property type="entry name" value="HSP20-like chaperones"/>
    <property type="match status" value="1"/>
</dbReference>
<protein>
    <recommendedName>
        <fullName evidence="3">CS domain-containing protein</fullName>
    </recommendedName>
</protein>
<dbReference type="Pfam" id="PF04969">
    <property type="entry name" value="CS"/>
    <property type="match status" value="1"/>
</dbReference>
<evidence type="ECO:0000256" key="1">
    <source>
        <dbReference type="SAM" id="MobiDB-lite"/>
    </source>
</evidence>
<sequence>MWYTYSQTHDQVAVTFTIPASLPPSARPFVKFGADTVHATIGPHTIISGKLYARINPFESLWQIEGRRNSGGARVVTLHLEKETAIEWPVVVMEDDTGKLEIDPTSLYYLAGFLEAIDPARALDLYERAAKAGHVPTMLKAAAFYEVGRENAPAVPVAQDLAKSFALHQQAATTTPVDDFNLDHVAEAHYILATAYQSGHGAPANTDSALAEFDHAIALASQALGPRPTTPPTEPTLTSTAAGGKPISLQPPGPGKLRTIIVTSAFQAGLTCFQPPRSDFAKAREYWEVSAAYGHPQSAFNLGVLYLNARGVDKDLNRAYELMQQGVKLDPSGALALPPGLEEAVLGSGETSEKSSSSSAAAAAAGEEKRKARRKRRSKRAASSGSSAGGWLLALSVVGVVGAAAVYYWRTSRNVA</sequence>
<accession>A0A0L0STE0</accession>
<reference evidence="4 5" key="1">
    <citation type="submission" date="2009-11" db="EMBL/GenBank/DDBJ databases">
        <title>Annotation of Allomyces macrogynus ATCC 38327.</title>
        <authorList>
            <consortium name="The Broad Institute Genome Sequencing Platform"/>
            <person name="Russ C."/>
            <person name="Cuomo C."/>
            <person name="Burger G."/>
            <person name="Gray M.W."/>
            <person name="Holland P.W.H."/>
            <person name="King N."/>
            <person name="Lang F.B.F."/>
            <person name="Roger A.J."/>
            <person name="Ruiz-Trillo I."/>
            <person name="Young S.K."/>
            <person name="Zeng Q."/>
            <person name="Gargeya S."/>
            <person name="Fitzgerald M."/>
            <person name="Haas B."/>
            <person name="Abouelleil A."/>
            <person name="Alvarado L."/>
            <person name="Arachchi H.M."/>
            <person name="Berlin A."/>
            <person name="Chapman S.B."/>
            <person name="Gearin G."/>
            <person name="Goldberg J."/>
            <person name="Griggs A."/>
            <person name="Gujja S."/>
            <person name="Hansen M."/>
            <person name="Heiman D."/>
            <person name="Howarth C."/>
            <person name="Larimer J."/>
            <person name="Lui A."/>
            <person name="MacDonald P.J.P."/>
            <person name="McCowen C."/>
            <person name="Montmayeur A."/>
            <person name="Murphy C."/>
            <person name="Neiman D."/>
            <person name="Pearson M."/>
            <person name="Priest M."/>
            <person name="Roberts A."/>
            <person name="Saif S."/>
            <person name="Shea T."/>
            <person name="Sisk P."/>
            <person name="Stolte C."/>
            <person name="Sykes S."/>
            <person name="Wortman J."/>
            <person name="Nusbaum C."/>
            <person name="Birren B."/>
        </authorList>
    </citation>
    <scope>NUCLEOTIDE SEQUENCE [LARGE SCALE GENOMIC DNA]</scope>
    <source>
        <strain evidence="4 5">ATCC 38327</strain>
    </source>
</reference>
<dbReference type="Pfam" id="PF08238">
    <property type="entry name" value="Sel1"/>
    <property type="match status" value="5"/>
</dbReference>
<dbReference type="EMBL" id="GG745348">
    <property type="protein sequence ID" value="KNE65589.1"/>
    <property type="molecule type" value="Genomic_DNA"/>
</dbReference>
<dbReference type="VEuPathDB" id="FungiDB:AMAG_09569"/>
<dbReference type="Proteomes" id="UP000054350">
    <property type="component" value="Unassembled WGS sequence"/>
</dbReference>
<dbReference type="Gene3D" id="1.25.40.10">
    <property type="entry name" value="Tetratricopeptide repeat domain"/>
    <property type="match status" value="2"/>
</dbReference>
<dbReference type="PANTHER" id="PTHR43628">
    <property type="entry name" value="ACTIVATOR OF C KINASE PROTEIN 1-RELATED"/>
    <property type="match status" value="1"/>
</dbReference>
<dbReference type="PROSITE" id="PS51203">
    <property type="entry name" value="CS"/>
    <property type="match status" value="1"/>
</dbReference>
<feature type="transmembrane region" description="Helical" evidence="2">
    <location>
        <begin position="388"/>
        <end position="409"/>
    </location>
</feature>
<keyword evidence="5" id="KW-1185">Reference proteome</keyword>
<keyword evidence="2" id="KW-0472">Membrane</keyword>
<evidence type="ECO:0000256" key="2">
    <source>
        <dbReference type="SAM" id="Phobius"/>
    </source>
</evidence>
<feature type="domain" description="CS" evidence="3">
    <location>
        <begin position="1"/>
        <end position="92"/>
    </location>
</feature>
<dbReference type="OMA" id="GKWFGRA"/>
<dbReference type="AlphaFoldDB" id="A0A0L0STE0"/>
<feature type="region of interest" description="Disordered" evidence="1">
    <location>
        <begin position="347"/>
        <end position="386"/>
    </location>
</feature>
<dbReference type="InterPro" id="IPR011990">
    <property type="entry name" value="TPR-like_helical_dom_sf"/>
</dbReference>
<dbReference type="STRING" id="578462.A0A0L0STE0"/>
<dbReference type="OrthoDB" id="416217at2759"/>
<keyword evidence="2" id="KW-1133">Transmembrane helix</keyword>
<dbReference type="InterPro" id="IPR006597">
    <property type="entry name" value="Sel1-like"/>
</dbReference>
<evidence type="ECO:0000313" key="4">
    <source>
        <dbReference type="EMBL" id="KNE65589.1"/>
    </source>
</evidence>
<feature type="compositionally biased region" description="Low complexity" evidence="1">
    <location>
        <begin position="347"/>
        <end position="365"/>
    </location>
</feature>
<dbReference type="PANTHER" id="PTHR43628:SF1">
    <property type="entry name" value="CHITIN SYNTHASE REGULATORY FACTOR 2-RELATED"/>
    <property type="match status" value="1"/>
</dbReference>
<dbReference type="InterPro" id="IPR008978">
    <property type="entry name" value="HSP20-like_chaperone"/>
</dbReference>
<evidence type="ECO:0000259" key="3">
    <source>
        <dbReference type="PROSITE" id="PS51203"/>
    </source>
</evidence>
<evidence type="ECO:0000313" key="5">
    <source>
        <dbReference type="Proteomes" id="UP000054350"/>
    </source>
</evidence>
<dbReference type="InterPro" id="IPR007052">
    <property type="entry name" value="CS_dom"/>
</dbReference>
<dbReference type="SUPFAM" id="SSF81901">
    <property type="entry name" value="HCP-like"/>
    <property type="match status" value="2"/>
</dbReference>
<proteinExistence type="predicted"/>
<name>A0A0L0STE0_ALLM3</name>
<dbReference type="SMART" id="SM00671">
    <property type="entry name" value="SEL1"/>
    <property type="match status" value="5"/>
</dbReference>
<keyword evidence="2" id="KW-0812">Transmembrane</keyword>
<dbReference type="Gene3D" id="2.60.40.790">
    <property type="match status" value="1"/>
</dbReference>
<dbReference type="eggNOG" id="ENOG502SCVJ">
    <property type="taxonomic scope" value="Eukaryota"/>
</dbReference>
<feature type="compositionally biased region" description="Basic residues" evidence="1">
    <location>
        <begin position="371"/>
        <end position="380"/>
    </location>
</feature>
<dbReference type="InterPro" id="IPR052945">
    <property type="entry name" value="Mitotic_Regulator"/>
</dbReference>